<proteinExistence type="predicted"/>
<organism evidence="4 5">
    <name type="scientific">Digitaria exilis</name>
    <dbReference type="NCBI Taxonomy" id="1010633"/>
    <lineage>
        <taxon>Eukaryota</taxon>
        <taxon>Viridiplantae</taxon>
        <taxon>Streptophyta</taxon>
        <taxon>Embryophyta</taxon>
        <taxon>Tracheophyta</taxon>
        <taxon>Spermatophyta</taxon>
        <taxon>Magnoliopsida</taxon>
        <taxon>Liliopsida</taxon>
        <taxon>Poales</taxon>
        <taxon>Poaceae</taxon>
        <taxon>PACMAD clade</taxon>
        <taxon>Panicoideae</taxon>
        <taxon>Panicodae</taxon>
        <taxon>Paniceae</taxon>
        <taxon>Anthephorinae</taxon>
        <taxon>Digitaria</taxon>
    </lineage>
</organism>
<evidence type="ECO:0000256" key="2">
    <source>
        <dbReference type="SAM" id="MobiDB-lite"/>
    </source>
</evidence>
<dbReference type="Proteomes" id="UP000636709">
    <property type="component" value="Unassembled WGS sequence"/>
</dbReference>
<comment type="caution">
    <text evidence="4">The sequence shown here is derived from an EMBL/GenBank/DDBJ whole genome shotgun (WGS) entry which is preliminary data.</text>
</comment>
<feature type="domain" description="Disease resistance R13L4/SHOC-2-like LRR" evidence="3">
    <location>
        <begin position="185"/>
        <end position="288"/>
    </location>
</feature>
<dbReference type="InterPro" id="IPR032675">
    <property type="entry name" value="LRR_dom_sf"/>
</dbReference>
<dbReference type="EMBL" id="JACEFO010001828">
    <property type="protein sequence ID" value="KAF8700234.1"/>
    <property type="molecule type" value="Genomic_DNA"/>
</dbReference>
<evidence type="ECO:0000313" key="4">
    <source>
        <dbReference type="EMBL" id="KAF8700234.1"/>
    </source>
</evidence>
<keyword evidence="5" id="KW-1185">Reference proteome</keyword>
<dbReference type="Pfam" id="PF23598">
    <property type="entry name" value="LRR_14"/>
    <property type="match status" value="2"/>
</dbReference>
<name>A0A835EML9_9POAL</name>
<reference evidence="4" key="1">
    <citation type="submission" date="2020-07" db="EMBL/GenBank/DDBJ databases">
        <title>Genome sequence and genetic diversity analysis of an under-domesticated orphan crop, white fonio (Digitaria exilis).</title>
        <authorList>
            <person name="Bennetzen J.L."/>
            <person name="Chen S."/>
            <person name="Ma X."/>
            <person name="Wang X."/>
            <person name="Yssel A.E.J."/>
            <person name="Chaluvadi S.R."/>
            <person name="Johnson M."/>
            <person name="Gangashetty P."/>
            <person name="Hamidou F."/>
            <person name="Sanogo M.D."/>
            <person name="Zwaenepoel A."/>
            <person name="Wallace J."/>
            <person name="Van De Peer Y."/>
            <person name="Van Deynze A."/>
        </authorList>
    </citation>
    <scope>NUCLEOTIDE SEQUENCE</scope>
    <source>
        <tissue evidence="4">Leaves</tissue>
    </source>
</reference>
<dbReference type="InterPro" id="IPR055414">
    <property type="entry name" value="LRR_R13L4/SHOC2-like"/>
</dbReference>
<gene>
    <name evidence="4" type="ORF">HU200_034614</name>
</gene>
<dbReference type="PANTHER" id="PTHR23155">
    <property type="entry name" value="DISEASE RESISTANCE PROTEIN RP"/>
    <property type="match status" value="1"/>
</dbReference>
<dbReference type="InterPro" id="IPR044974">
    <property type="entry name" value="Disease_R_plants"/>
</dbReference>
<accession>A0A835EML9</accession>
<evidence type="ECO:0000313" key="5">
    <source>
        <dbReference type="Proteomes" id="UP000636709"/>
    </source>
</evidence>
<sequence length="693" mass="79080">MAVARYLGARQGDTRQRKLSHLKANFIHELETNPEFVSLRDLFAWMHFKFDALPWCLKRCILYESVFSEAKRIRMRPSHFVRRWIAEGYSKCTNSKTMEEYAADLFSKLTKETASMGEWRVNSFFHEYINSRLMEERAVFFPLVVSILDKSRCLVATEGLGQHLVISSNWKRNEEFVFEDVDFSHLQSLTVYGVWKSFFIPYKMKSLRVLDLEGTSNIGDDELQRMLELLPRLRFLSLRGHREITCLPDSVSGLRHLQTLDIRRTSIVYVELQKLQKLQCIRAGTSLRWMDDRGLPAKEESTPSSFSSGTLAYCLCKFLGCRHDGTGNGIKVPAGIRHLKALSTLGVINVNTAKGKDILPDIRQLKQLKKLELSGIKRKNSKYLSKAVINQKNLESLSLQVVKENRSVRWDAIYLPSSIRSLKLYGHLDKLSALRFNNLRNLRKLSLEMTKLLTEKDLHILGSVESLITLRLRVDNAHDGKLQFPPHLPANEDQSHGQNQTPASPPVNNHQANGEHQAPDHLPVIHQADGKQQVPGRLFSKLQVLELVCLSKLQVIFEKGATEKLEVMKAHCCSDSSLEVTGLVHLVSLKQVCLQGSYGDTLQEALQKQLDHHPKKPALKLQVKTQSPSSQASRQCMLNSDMDIVCRVEFIMTILHLHLLRIRLDMRIAVYWHTKVYLGMLVMPLSTSLSTAD</sequence>
<feature type="compositionally biased region" description="Polar residues" evidence="2">
    <location>
        <begin position="496"/>
        <end position="514"/>
    </location>
</feature>
<keyword evidence="1" id="KW-0677">Repeat</keyword>
<dbReference type="Gene3D" id="3.80.10.10">
    <property type="entry name" value="Ribonuclease Inhibitor"/>
    <property type="match status" value="2"/>
</dbReference>
<protein>
    <recommendedName>
        <fullName evidence="3">Disease resistance R13L4/SHOC-2-like LRR domain-containing protein</fullName>
    </recommendedName>
</protein>
<evidence type="ECO:0000259" key="3">
    <source>
        <dbReference type="Pfam" id="PF23598"/>
    </source>
</evidence>
<dbReference type="AlphaFoldDB" id="A0A835EML9"/>
<feature type="region of interest" description="Disordered" evidence="2">
    <location>
        <begin position="481"/>
        <end position="517"/>
    </location>
</feature>
<evidence type="ECO:0000256" key="1">
    <source>
        <dbReference type="ARBA" id="ARBA00022737"/>
    </source>
</evidence>
<dbReference type="PANTHER" id="PTHR23155:SF1135">
    <property type="entry name" value="OS08G0246300 PROTEIN"/>
    <property type="match status" value="1"/>
</dbReference>
<feature type="domain" description="Disease resistance R13L4/SHOC-2-like LRR" evidence="3">
    <location>
        <begin position="328"/>
        <end position="477"/>
    </location>
</feature>
<dbReference type="GO" id="GO:0098542">
    <property type="term" value="P:defense response to other organism"/>
    <property type="evidence" value="ECO:0007669"/>
    <property type="project" value="TreeGrafter"/>
</dbReference>
<dbReference type="SUPFAM" id="SSF52047">
    <property type="entry name" value="RNI-like"/>
    <property type="match status" value="1"/>
</dbReference>